<protein>
    <recommendedName>
        <fullName evidence="6">Malectin-like domain-containing protein</fullName>
    </recommendedName>
</protein>
<keyword evidence="2" id="KW-0812">Transmembrane</keyword>
<dbReference type="InterPro" id="IPR024788">
    <property type="entry name" value="Malectin-like_Carb-bd_dom"/>
</dbReference>
<comment type="caution">
    <text evidence="7">The sequence shown here is derived from an EMBL/GenBank/DDBJ whole genome shotgun (WGS) entry which is preliminary data.</text>
</comment>
<name>A0AAN7L8A0_9MYRT</name>
<evidence type="ECO:0000256" key="5">
    <source>
        <dbReference type="ARBA" id="ARBA00023136"/>
    </source>
</evidence>
<dbReference type="Proteomes" id="UP001345219">
    <property type="component" value="Chromosome 13"/>
</dbReference>
<reference evidence="7 8" key="1">
    <citation type="journal article" date="2023" name="Hortic Res">
        <title>Pangenome of water caltrop reveals structural variations and asymmetric subgenome divergence after allopolyploidization.</title>
        <authorList>
            <person name="Zhang X."/>
            <person name="Chen Y."/>
            <person name="Wang L."/>
            <person name="Yuan Y."/>
            <person name="Fang M."/>
            <person name="Shi L."/>
            <person name="Lu R."/>
            <person name="Comes H.P."/>
            <person name="Ma Y."/>
            <person name="Chen Y."/>
            <person name="Huang G."/>
            <person name="Zhou Y."/>
            <person name="Zheng Z."/>
            <person name="Qiu Y."/>
        </authorList>
    </citation>
    <scope>NUCLEOTIDE SEQUENCE [LARGE SCALE GENOMIC DNA]</scope>
    <source>
        <tissue evidence="7">Roots</tissue>
    </source>
</reference>
<dbReference type="PANTHER" id="PTHR45631">
    <property type="entry name" value="OS07G0107800 PROTEIN-RELATED"/>
    <property type="match status" value="1"/>
</dbReference>
<dbReference type="PANTHER" id="PTHR45631:SF206">
    <property type="entry name" value="PROTEIN KINASE DOMAIN-CONTAINING PROTEIN"/>
    <property type="match status" value="1"/>
</dbReference>
<dbReference type="EMBL" id="JAXIOK010000001">
    <property type="protein sequence ID" value="KAK4781181.1"/>
    <property type="molecule type" value="Genomic_DNA"/>
</dbReference>
<dbReference type="AlphaFoldDB" id="A0AAN7L8A0"/>
<evidence type="ECO:0000256" key="3">
    <source>
        <dbReference type="ARBA" id="ARBA00022729"/>
    </source>
</evidence>
<evidence type="ECO:0000256" key="1">
    <source>
        <dbReference type="ARBA" id="ARBA00004167"/>
    </source>
</evidence>
<keyword evidence="4" id="KW-1133">Transmembrane helix</keyword>
<dbReference type="GO" id="GO:0016020">
    <property type="term" value="C:membrane"/>
    <property type="evidence" value="ECO:0007669"/>
    <property type="project" value="UniProtKB-SubCell"/>
</dbReference>
<keyword evidence="5" id="KW-0472">Membrane</keyword>
<keyword evidence="8" id="KW-1185">Reference proteome</keyword>
<sequence length="170" mass="19250">MYSNVDFGSAALTNSWRYNIGGGPGSYRHPSDIYDRIWEPHTYDNFVKMANESWVDWKTDDDTYGIPVEVLMTAGRSDNASTNLTVSWKPSGETWYIYFHLAEIQVLKTGQVREIGIYVMDQMVETVLPEYGKSKTVSSIPMSCPFEMNFTLSASPQSSLPPILNPYVHT</sequence>
<dbReference type="Pfam" id="PF12819">
    <property type="entry name" value="Malectin_like"/>
    <property type="match status" value="1"/>
</dbReference>
<accession>A0AAN7L8A0</accession>
<comment type="subcellular location">
    <subcellularLocation>
        <location evidence="1">Membrane</location>
        <topology evidence="1">Single-pass membrane protein</topology>
    </subcellularLocation>
</comment>
<evidence type="ECO:0000259" key="6">
    <source>
        <dbReference type="Pfam" id="PF12819"/>
    </source>
</evidence>
<proteinExistence type="predicted"/>
<organism evidence="7 8">
    <name type="scientific">Trapa incisa</name>
    <dbReference type="NCBI Taxonomy" id="236973"/>
    <lineage>
        <taxon>Eukaryota</taxon>
        <taxon>Viridiplantae</taxon>
        <taxon>Streptophyta</taxon>
        <taxon>Embryophyta</taxon>
        <taxon>Tracheophyta</taxon>
        <taxon>Spermatophyta</taxon>
        <taxon>Magnoliopsida</taxon>
        <taxon>eudicotyledons</taxon>
        <taxon>Gunneridae</taxon>
        <taxon>Pentapetalae</taxon>
        <taxon>rosids</taxon>
        <taxon>malvids</taxon>
        <taxon>Myrtales</taxon>
        <taxon>Lythraceae</taxon>
        <taxon>Trapa</taxon>
    </lineage>
</organism>
<evidence type="ECO:0000256" key="2">
    <source>
        <dbReference type="ARBA" id="ARBA00022692"/>
    </source>
</evidence>
<keyword evidence="3" id="KW-0732">Signal</keyword>
<evidence type="ECO:0000313" key="8">
    <source>
        <dbReference type="Proteomes" id="UP001345219"/>
    </source>
</evidence>
<feature type="domain" description="Malectin-like" evidence="6">
    <location>
        <begin position="1"/>
        <end position="165"/>
    </location>
</feature>
<gene>
    <name evidence="7" type="ORF">SAY87_017287</name>
</gene>
<evidence type="ECO:0000313" key="7">
    <source>
        <dbReference type="EMBL" id="KAK4781181.1"/>
    </source>
</evidence>
<evidence type="ECO:0000256" key="4">
    <source>
        <dbReference type="ARBA" id="ARBA00022989"/>
    </source>
</evidence>